<reference evidence="2 3" key="1">
    <citation type="journal article" date="2015" name="Fungal Genet. Biol.">
        <title>Evolution of novel wood decay mechanisms in Agaricales revealed by the genome sequences of Fistulina hepatica and Cylindrobasidium torrendii.</title>
        <authorList>
            <person name="Floudas D."/>
            <person name="Held B.W."/>
            <person name="Riley R."/>
            <person name="Nagy L.G."/>
            <person name="Koehler G."/>
            <person name="Ransdell A.S."/>
            <person name="Younus H."/>
            <person name="Chow J."/>
            <person name="Chiniquy J."/>
            <person name="Lipzen A."/>
            <person name="Tritt A."/>
            <person name="Sun H."/>
            <person name="Haridas S."/>
            <person name="LaButti K."/>
            <person name="Ohm R.A."/>
            <person name="Kues U."/>
            <person name="Blanchette R.A."/>
            <person name="Grigoriev I.V."/>
            <person name="Minto R.E."/>
            <person name="Hibbett D.S."/>
        </authorList>
    </citation>
    <scope>NUCLEOTIDE SEQUENCE [LARGE SCALE GENOMIC DNA]</scope>
    <source>
        <strain evidence="2 3">FP15055 ss-10</strain>
    </source>
</reference>
<feature type="compositionally biased region" description="Low complexity" evidence="1">
    <location>
        <begin position="49"/>
        <end position="59"/>
    </location>
</feature>
<feature type="compositionally biased region" description="Basic residues" evidence="1">
    <location>
        <begin position="466"/>
        <end position="478"/>
    </location>
</feature>
<organism evidence="2 3">
    <name type="scientific">Cylindrobasidium torrendii FP15055 ss-10</name>
    <dbReference type="NCBI Taxonomy" id="1314674"/>
    <lineage>
        <taxon>Eukaryota</taxon>
        <taxon>Fungi</taxon>
        <taxon>Dikarya</taxon>
        <taxon>Basidiomycota</taxon>
        <taxon>Agaricomycotina</taxon>
        <taxon>Agaricomycetes</taxon>
        <taxon>Agaricomycetidae</taxon>
        <taxon>Agaricales</taxon>
        <taxon>Marasmiineae</taxon>
        <taxon>Physalacriaceae</taxon>
        <taxon>Cylindrobasidium</taxon>
    </lineage>
</organism>
<dbReference type="OrthoDB" id="3033067at2759"/>
<evidence type="ECO:0000313" key="2">
    <source>
        <dbReference type="EMBL" id="KIY61128.1"/>
    </source>
</evidence>
<evidence type="ECO:0000256" key="1">
    <source>
        <dbReference type="SAM" id="MobiDB-lite"/>
    </source>
</evidence>
<gene>
    <name evidence="2" type="ORF">CYLTODRAFT_447821</name>
</gene>
<feature type="region of interest" description="Disordered" evidence="1">
    <location>
        <begin position="421"/>
        <end position="498"/>
    </location>
</feature>
<keyword evidence="3" id="KW-1185">Reference proteome</keyword>
<feature type="compositionally biased region" description="Acidic residues" evidence="1">
    <location>
        <begin position="484"/>
        <end position="498"/>
    </location>
</feature>
<sequence length="498" mass="54917">MLYELKSRIQSHTLAPASPKGCQRQAMTEPDVGLINLTPTTRPPSENGPSSRASRSPSRSLEDDTTTASADIRPFRKGWAKGERANFLDEAYHGYQAARTRGTHSVADYMTSTVNGYCARFTWWLDPPKMPSEEDLDMDDDSIPSFLLAQKAARIRRISVGIRNYLDRLSQRSAPITLMTSKQIEKDPVASLIANIGGAKVGQRRTRTAYQLWSMSNFKTALKGEVDNTVSLAGIDPQKDRIGVVQSQTQAAYDALPAHERQKYEDDSRREQEELKQRKKDNKWMPQQLSPAETLLALDKLPHSLIALFDGLRALTGWNFHVYYSGPDPRAGGQIATLSLHSGVDRSPVPADFPTAGGTEGLARRRLVEAAIGDYALRCFSTADRRAACLPDVALNQAAPSFLAWRPPSWEGALQLVKSSTTLVDTQSSKRKKSSDSQQGPRKKTSPPAADNSTQKDNKQAPAHVPSKKKARHRHPSSHKSGDGDDSSDFDIDAESPR</sequence>
<name>A0A0D7ARZ3_9AGAR</name>
<feature type="region of interest" description="Disordered" evidence="1">
    <location>
        <begin position="256"/>
        <end position="286"/>
    </location>
</feature>
<dbReference type="EMBL" id="KN881039">
    <property type="protein sequence ID" value="KIY61128.1"/>
    <property type="molecule type" value="Genomic_DNA"/>
</dbReference>
<accession>A0A0D7ARZ3</accession>
<feature type="region of interest" description="Disordered" evidence="1">
    <location>
        <begin position="12"/>
        <end position="75"/>
    </location>
</feature>
<evidence type="ECO:0000313" key="3">
    <source>
        <dbReference type="Proteomes" id="UP000054007"/>
    </source>
</evidence>
<protein>
    <submittedName>
        <fullName evidence="2">Uncharacterized protein</fullName>
    </submittedName>
</protein>
<dbReference type="Proteomes" id="UP000054007">
    <property type="component" value="Unassembled WGS sequence"/>
</dbReference>
<proteinExistence type="predicted"/>
<feature type="compositionally biased region" description="Basic and acidic residues" evidence="1">
    <location>
        <begin position="257"/>
        <end position="276"/>
    </location>
</feature>
<feature type="compositionally biased region" description="Polar residues" evidence="1">
    <location>
        <begin position="37"/>
        <end position="48"/>
    </location>
</feature>
<dbReference type="STRING" id="1314674.A0A0D7ARZ3"/>
<dbReference type="AlphaFoldDB" id="A0A0D7ARZ3"/>